<keyword evidence="2" id="KW-0614">Plasmid</keyword>
<proteinExistence type="predicted"/>
<dbReference type="RefSeq" id="WP_256835521.1">
    <property type="nucleotide sequence ID" value="NZ_CP063416.1"/>
</dbReference>
<dbReference type="AlphaFoldDB" id="A0AB38R4Q3"/>
<dbReference type="Proteomes" id="UP001058458">
    <property type="component" value="Plasmid unnamed2"/>
</dbReference>
<dbReference type="EMBL" id="CP063416">
    <property type="protein sequence ID" value="UOE78405.1"/>
    <property type="molecule type" value="Genomic_DNA"/>
</dbReference>
<evidence type="ECO:0000256" key="1">
    <source>
        <dbReference type="SAM" id="MobiDB-lite"/>
    </source>
</evidence>
<organism evidence="2 3">
    <name type="scientific">Parageobacillus thermoglucosidasius</name>
    <name type="common">Geobacillus thermoglucosidasius</name>
    <dbReference type="NCBI Taxonomy" id="1426"/>
    <lineage>
        <taxon>Bacteria</taxon>
        <taxon>Bacillati</taxon>
        <taxon>Bacillota</taxon>
        <taxon>Bacilli</taxon>
        <taxon>Bacillales</taxon>
        <taxon>Anoxybacillaceae</taxon>
        <taxon>Parageobacillus</taxon>
    </lineage>
</organism>
<sequence length="149" mass="17688">MELMESFNPMFLPSKNKPKTIKPRKRPITRAEGRKVRRDKKYPVKIMLTSQQRKAIRILAHKAGVCPTVYCTELLKKGLLREYNYPERDYPSNSQLCFPAKLEEDYRKLLFRYSIKWDCSLKRAAHRIFMTMLDLEMEGATLDELSERL</sequence>
<evidence type="ECO:0000313" key="3">
    <source>
        <dbReference type="Proteomes" id="UP001058458"/>
    </source>
</evidence>
<protein>
    <submittedName>
        <fullName evidence="2">Uncharacterized protein</fullName>
    </submittedName>
</protein>
<accession>A0AB38R4Q3</accession>
<name>A0AB38R4Q3_PARTM</name>
<feature type="compositionally biased region" description="Basic residues" evidence="1">
    <location>
        <begin position="16"/>
        <end position="28"/>
    </location>
</feature>
<feature type="region of interest" description="Disordered" evidence="1">
    <location>
        <begin position="14"/>
        <end position="34"/>
    </location>
</feature>
<evidence type="ECO:0000313" key="2">
    <source>
        <dbReference type="EMBL" id="UOE78405.1"/>
    </source>
</evidence>
<reference evidence="2" key="1">
    <citation type="submission" date="2020-10" db="EMBL/GenBank/DDBJ databases">
        <authorList>
            <person name="Delgado J.A."/>
            <person name="Gonzalez J.M."/>
        </authorList>
    </citation>
    <scope>NUCLEOTIDE SEQUENCE</scope>
    <source>
        <strain evidence="2">23.6</strain>
        <plasmid evidence="2">unnamed2</plasmid>
    </source>
</reference>
<gene>
    <name evidence="2" type="ORF">IMI45_20115</name>
</gene>
<geneLocation type="plasmid" evidence="2 3">
    <name>unnamed2</name>
</geneLocation>